<keyword evidence="1" id="KW-0547">Nucleotide-binding</keyword>
<dbReference type="VEuPathDB" id="VectorBase:CPIJ001247"/>
<feature type="domain" description="AAA+ ATPase" evidence="6">
    <location>
        <begin position="219"/>
        <end position="355"/>
    </location>
</feature>
<sequence length="638" mass="72048">MKRTLNVGSHRLLQDNDLDEYLVPRTVWTLYENKFKPSDAYDSEENLLLAEVTEAKQGSPLTMDNYKPRLELLNQIEDVHVNYEFRDCFVTYQLSKFLAAIKEDVGVRFSIEEYSDETRKVTGTVDKVHKKCVTIFTEKALPCHRVIKLEFLAERTTFKMEYRALENLQQSVIEKVFFANSYTGNESLDFSSFEWFRESIASNVEQVQAIRNIVNQTSFPAPYVLFGPPGTGKTSTLVEAIGQIYKLRPAANVLAVATSNSAANELTSRLLEIIPGKDIFRFFARSCARKKKDIAQDVLFVSNLNRWHIGMDSKEFYEDIRPCRVVLCTASTAGRLVGSDIPKNHFSYIFIDECGSAKEVSSLVPIIGIGVHGSEITASIVLAGDPKQLGPVIPYDYLNDTTHSVSLLERIADNGLYAKEYDPQVITQLRDNFRSHPALLEFPNLTFYDGQLRAKASPEKSHWAVGWDRLPNRTFPLIFHFVVGQTMQHKNSSSMYNELEADQVLTYVEIIVKNGICGKQVQEGSIGVITPYASQVRHIKELLEDHDLDGVEVGSTEQYQGREKPIMIMSMVRSRSNSAGFLNNAKRINVSLTRAQALMIVVGDPETLEKIDCWKDFIQYCRKNEHGELAADLAGSAI</sequence>
<dbReference type="FunCoup" id="B0W2J7">
    <property type="interactions" value="175"/>
</dbReference>
<dbReference type="EnsemblMetazoa" id="CPIJ001247-RA">
    <property type="protein sequence ID" value="CPIJ001247-PA"/>
    <property type="gene ID" value="CPIJ001247"/>
</dbReference>
<dbReference type="SUPFAM" id="SSF52540">
    <property type="entry name" value="P-loop containing nucleoside triphosphate hydrolases"/>
    <property type="match status" value="1"/>
</dbReference>
<dbReference type="InterPro" id="IPR047187">
    <property type="entry name" value="SF1_C_Upf1"/>
</dbReference>
<proteinExistence type="predicted"/>
<dbReference type="GO" id="GO:0005524">
    <property type="term" value="F:ATP binding"/>
    <property type="evidence" value="ECO:0007669"/>
    <property type="project" value="UniProtKB-KW"/>
</dbReference>
<dbReference type="InterPro" id="IPR027417">
    <property type="entry name" value="P-loop_NTPase"/>
</dbReference>
<dbReference type="GO" id="GO:0032574">
    <property type="term" value="F:5'-3' RNA helicase activity"/>
    <property type="evidence" value="ECO:0007669"/>
    <property type="project" value="InterPro"/>
</dbReference>
<dbReference type="GO" id="GO:0003723">
    <property type="term" value="F:RNA binding"/>
    <property type="evidence" value="ECO:0007669"/>
    <property type="project" value="InterPro"/>
</dbReference>
<dbReference type="FunFam" id="3.40.50.300:FF:000326">
    <property type="entry name" value="P-loop containing nucleoside triphosphate hydrolase"/>
    <property type="match status" value="1"/>
</dbReference>
<dbReference type="Proteomes" id="UP000002320">
    <property type="component" value="Unassembled WGS sequence"/>
</dbReference>
<dbReference type="InterPro" id="IPR041679">
    <property type="entry name" value="DNA2/NAM7-like_C"/>
</dbReference>
<keyword evidence="4" id="KW-0067">ATP-binding</keyword>
<protein>
    <recommendedName>
        <fullName evidence="6">AAA+ ATPase domain-containing protein</fullName>
    </recommendedName>
</protein>
<dbReference type="AlphaFoldDB" id="B0W2J7"/>
<dbReference type="HOGENOM" id="CLU_001666_6_0_1"/>
<dbReference type="GO" id="GO:0005694">
    <property type="term" value="C:chromosome"/>
    <property type="evidence" value="ECO:0007669"/>
    <property type="project" value="UniProtKB-ARBA"/>
</dbReference>
<evidence type="ECO:0000313" key="8">
    <source>
        <dbReference type="EnsemblMetazoa" id="CPIJ001247-PA"/>
    </source>
</evidence>
<dbReference type="PANTHER" id="PTHR10887">
    <property type="entry name" value="DNA2/NAM7 HELICASE FAMILY"/>
    <property type="match status" value="1"/>
</dbReference>
<dbReference type="CDD" id="cd18038">
    <property type="entry name" value="DEXXQc_Helz-like"/>
    <property type="match status" value="1"/>
</dbReference>
<dbReference type="PANTHER" id="PTHR10887:SF419">
    <property type="entry name" value="RNA HELICASE MOV10L1"/>
    <property type="match status" value="1"/>
</dbReference>
<dbReference type="GO" id="GO:0005829">
    <property type="term" value="C:cytosol"/>
    <property type="evidence" value="ECO:0007669"/>
    <property type="project" value="TreeGrafter"/>
</dbReference>
<dbReference type="CDD" id="cd18808">
    <property type="entry name" value="SF1_C_Upf1"/>
    <property type="match status" value="1"/>
</dbReference>
<name>B0W2J7_CULQU</name>
<keyword evidence="5" id="KW-0943">RNA-mediated gene silencing</keyword>
<reference evidence="7" key="1">
    <citation type="submission" date="2007-03" db="EMBL/GenBank/DDBJ databases">
        <title>Annotation of Culex pipiens quinquefasciatus.</title>
        <authorList>
            <consortium name="The Broad Institute Genome Sequencing Platform"/>
            <person name="Atkinson P.W."/>
            <person name="Hemingway J."/>
            <person name="Christensen B.M."/>
            <person name="Higgs S."/>
            <person name="Kodira C."/>
            <person name="Hannick L."/>
            <person name="Megy K."/>
            <person name="O'Leary S."/>
            <person name="Pearson M."/>
            <person name="Haas B.J."/>
            <person name="Mauceli E."/>
            <person name="Wortman J.R."/>
            <person name="Lee N.H."/>
            <person name="Guigo R."/>
            <person name="Stanke M."/>
            <person name="Alvarado L."/>
            <person name="Amedeo P."/>
            <person name="Antoine C.H."/>
            <person name="Arensburger P."/>
            <person name="Bidwell S.L."/>
            <person name="Crawford M."/>
            <person name="Camaro F."/>
            <person name="Devon K."/>
            <person name="Engels R."/>
            <person name="Hammond M."/>
            <person name="Howarth C."/>
            <person name="Koehrsen M."/>
            <person name="Lawson D."/>
            <person name="Montgomery P."/>
            <person name="Nene V."/>
            <person name="Nusbaum C."/>
            <person name="Puiu D."/>
            <person name="Romero-Severson J."/>
            <person name="Severson D.W."/>
            <person name="Shumway M."/>
            <person name="Sisk P."/>
            <person name="Stolte C."/>
            <person name="Zeng Q."/>
            <person name="Eisenstadt E."/>
            <person name="Fraser-Liggett C."/>
            <person name="Strausberg R."/>
            <person name="Galagan J."/>
            <person name="Birren B."/>
            <person name="Collins F.H."/>
        </authorList>
    </citation>
    <scope>NUCLEOTIDE SEQUENCE [LARGE SCALE GENOMIC DNA]</scope>
    <source>
        <strain evidence="7">JHB</strain>
    </source>
</reference>
<evidence type="ECO:0000256" key="5">
    <source>
        <dbReference type="ARBA" id="ARBA00023158"/>
    </source>
</evidence>
<dbReference type="EMBL" id="DS231827">
    <property type="protein sequence ID" value="EDS29305.1"/>
    <property type="molecule type" value="Genomic_DNA"/>
</dbReference>
<dbReference type="OMA" id="KERAVGW"/>
<dbReference type="SMART" id="SM00382">
    <property type="entry name" value="AAA"/>
    <property type="match status" value="1"/>
</dbReference>
<reference evidence="8" key="2">
    <citation type="submission" date="2021-02" db="UniProtKB">
        <authorList>
            <consortium name="EnsemblMetazoa"/>
        </authorList>
    </citation>
    <scope>IDENTIFICATION</scope>
    <source>
        <strain evidence="8">JHB</strain>
    </source>
</reference>
<evidence type="ECO:0000313" key="7">
    <source>
        <dbReference type="EMBL" id="EDS29305.1"/>
    </source>
</evidence>
<dbReference type="VEuPathDB" id="VectorBase:CQUJHB000475"/>
<dbReference type="GO" id="GO:0043186">
    <property type="term" value="C:P granule"/>
    <property type="evidence" value="ECO:0007669"/>
    <property type="project" value="TreeGrafter"/>
</dbReference>
<gene>
    <name evidence="8" type="primary">6032280</name>
    <name evidence="7" type="ORF">CpipJ_CPIJ001247</name>
</gene>
<dbReference type="InterPro" id="IPR003593">
    <property type="entry name" value="AAA+_ATPase"/>
</dbReference>
<dbReference type="InterPro" id="IPR041677">
    <property type="entry name" value="DNA2/NAM7_AAA_11"/>
</dbReference>
<evidence type="ECO:0000256" key="1">
    <source>
        <dbReference type="ARBA" id="ARBA00022741"/>
    </source>
</evidence>
<dbReference type="Pfam" id="PF13086">
    <property type="entry name" value="AAA_11"/>
    <property type="match status" value="2"/>
</dbReference>
<dbReference type="KEGG" id="cqu:CpipJ_CPIJ001247"/>
<dbReference type="GO" id="GO:0016787">
    <property type="term" value="F:hydrolase activity"/>
    <property type="evidence" value="ECO:0007669"/>
    <property type="project" value="UniProtKB-KW"/>
</dbReference>
<dbReference type="InterPro" id="IPR045055">
    <property type="entry name" value="DNA2/NAM7-like"/>
</dbReference>
<dbReference type="InterPro" id="IPR026122">
    <property type="entry name" value="MOV-10/SDE3_DEXXQ/H-box"/>
</dbReference>
<dbReference type="Gene3D" id="3.40.50.300">
    <property type="entry name" value="P-loop containing nucleotide triphosphate hydrolases"/>
    <property type="match status" value="2"/>
</dbReference>
<keyword evidence="3" id="KW-0347">Helicase</keyword>
<evidence type="ECO:0000256" key="3">
    <source>
        <dbReference type="ARBA" id="ARBA00022806"/>
    </source>
</evidence>
<accession>B0W2J7</accession>
<keyword evidence="2" id="KW-0378">Hydrolase</keyword>
<dbReference type="OrthoDB" id="6513042at2759"/>
<evidence type="ECO:0000313" key="9">
    <source>
        <dbReference type="Proteomes" id="UP000002320"/>
    </source>
</evidence>
<dbReference type="GO" id="GO:0035194">
    <property type="term" value="P:regulatory ncRNA-mediated post-transcriptional gene silencing"/>
    <property type="evidence" value="ECO:0007669"/>
    <property type="project" value="TreeGrafter"/>
</dbReference>
<dbReference type="InParanoid" id="B0W2J7"/>
<keyword evidence="9" id="KW-1185">Reference proteome</keyword>
<evidence type="ECO:0000256" key="2">
    <source>
        <dbReference type="ARBA" id="ARBA00022801"/>
    </source>
</evidence>
<dbReference type="eggNOG" id="KOG1804">
    <property type="taxonomic scope" value="Eukaryota"/>
</dbReference>
<dbReference type="Pfam" id="PF13087">
    <property type="entry name" value="AAA_12"/>
    <property type="match status" value="1"/>
</dbReference>
<evidence type="ECO:0000256" key="4">
    <source>
        <dbReference type="ARBA" id="ARBA00022840"/>
    </source>
</evidence>
<organism>
    <name type="scientific">Culex quinquefasciatus</name>
    <name type="common">Southern house mosquito</name>
    <name type="synonym">Culex pungens</name>
    <dbReference type="NCBI Taxonomy" id="7176"/>
    <lineage>
        <taxon>Eukaryota</taxon>
        <taxon>Metazoa</taxon>
        <taxon>Ecdysozoa</taxon>
        <taxon>Arthropoda</taxon>
        <taxon>Hexapoda</taxon>
        <taxon>Insecta</taxon>
        <taxon>Pterygota</taxon>
        <taxon>Neoptera</taxon>
        <taxon>Endopterygota</taxon>
        <taxon>Diptera</taxon>
        <taxon>Nematocera</taxon>
        <taxon>Culicoidea</taxon>
        <taxon>Culicidae</taxon>
        <taxon>Culicinae</taxon>
        <taxon>Culicini</taxon>
        <taxon>Culex</taxon>
        <taxon>Culex</taxon>
    </lineage>
</organism>
<evidence type="ECO:0000259" key="6">
    <source>
        <dbReference type="SMART" id="SM00382"/>
    </source>
</evidence>